<sequence>MANYKISDIEGIGPKYAEKLSGANIKSVHALLKAGSSKSGRKAIAKETGIDETLILKWVNMADLYRVKGIGSEYSELLEKAGVDTVKELRNRNPENLHAKLTEVNSQGRALVRRVPTLKEVTAWIERAKKLEPMVTY</sequence>
<dbReference type="AlphaFoldDB" id="A0A7V5UF42"/>
<dbReference type="EMBL" id="DROD01000487">
    <property type="protein sequence ID" value="HHJ53022.1"/>
    <property type="molecule type" value="Genomic_DNA"/>
</dbReference>
<feature type="domain" description="DUF4332" evidence="1">
    <location>
        <begin position="10"/>
        <end position="131"/>
    </location>
</feature>
<protein>
    <submittedName>
        <fullName evidence="2">DUF4332 domain-containing protein</fullName>
    </submittedName>
</protein>
<dbReference type="Pfam" id="PF14229">
    <property type="entry name" value="DUF4332"/>
    <property type="match status" value="1"/>
</dbReference>
<dbReference type="Proteomes" id="UP000886124">
    <property type="component" value="Unassembled WGS sequence"/>
</dbReference>
<organism evidence="2">
    <name type="scientific">Caldithrix abyssi</name>
    <dbReference type="NCBI Taxonomy" id="187145"/>
    <lineage>
        <taxon>Bacteria</taxon>
        <taxon>Pseudomonadati</taxon>
        <taxon>Calditrichota</taxon>
        <taxon>Calditrichia</taxon>
        <taxon>Calditrichales</taxon>
        <taxon>Calditrichaceae</taxon>
        <taxon>Caldithrix</taxon>
    </lineage>
</organism>
<evidence type="ECO:0000313" key="2">
    <source>
        <dbReference type="EMBL" id="HHJ53022.1"/>
    </source>
</evidence>
<evidence type="ECO:0000259" key="1">
    <source>
        <dbReference type="Pfam" id="PF14229"/>
    </source>
</evidence>
<name>A0A7V5UF42_CALAY</name>
<comment type="caution">
    <text evidence="2">The sequence shown here is derived from an EMBL/GenBank/DDBJ whole genome shotgun (WGS) entry which is preliminary data.</text>
</comment>
<dbReference type="Gene3D" id="1.10.150.20">
    <property type="entry name" value="5' to 3' exonuclease, C-terminal subdomain"/>
    <property type="match status" value="2"/>
</dbReference>
<reference evidence="2" key="1">
    <citation type="journal article" date="2020" name="mSystems">
        <title>Genome- and Community-Level Interaction Insights into Carbon Utilization and Element Cycling Functions of Hydrothermarchaeota in Hydrothermal Sediment.</title>
        <authorList>
            <person name="Zhou Z."/>
            <person name="Liu Y."/>
            <person name="Xu W."/>
            <person name="Pan J."/>
            <person name="Luo Z.H."/>
            <person name="Li M."/>
        </authorList>
    </citation>
    <scope>NUCLEOTIDE SEQUENCE [LARGE SCALE GENOMIC DNA]</scope>
    <source>
        <strain evidence="2">HyVt-527</strain>
    </source>
</reference>
<proteinExistence type="predicted"/>
<dbReference type="InterPro" id="IPR025567">
    <property type="entry name" value="DUF4332"/>
</dbReference>
<accession>A0A7V5UF42</accession>
<gene>
    <name evidence="2" type="ORF">ENJ89_07485</name>
</gene>